<proteinExistence type="predicted"/>
<dbReference type="AlphaFoldDB" id="A0A9N8K6F9"/>
<dbReference type="Proteomes" id="UP000714618">
    <property type="component" value="Unassembled WGS sequence"/>
</dbReference>
<name>A0A9N8K6F9_9PEZI</name>
<accession>A0A9N8K6F9</accession>
<gene>
    <name evidence="1" type="ORF">AWRI4233_LOCUS7452</name>
</gene>
<evidence type="ECO:0000313" key="2">
    <source>
        <dbReference type="Proteomes" id="UP000714618"/>
    </source>
</evidence>
<sequence length="136" mass="15656">MSPIWKTTAAKKKILTAKQMKPIKRAKTTPIEKAFAGFKIFSRRLKPCRRIVNATPISRILRSSPKPWTRTISKGTVWNAQNLNRQRMRMSPVLCLISQARQVKKKSRNLSLKSPTRYRVLERSTTRIHSDAALSL</sequence>
<protein>
    <submittedName>
        <fullName evidence="1">Uncharacterized protein</fullName>
    </submittedName>
</protein>
<comment type="caution">
    <text evidence="1">The sequence shown here is derived from an EMBL/GenBank/DDBJ whole genome shotgun (WGS) entry which is preliminary data.</text>
</comment>
<dbReference type="EMBL" id="CAIJEO010000009">
    <property type="protein sequence ID" value="CAD0098628.1"/>
    <property type="molecule type" value="Genomic_DNA"/>
</dbReference>
<evidence type="ECO:0000313" key="1">
    <source>
        <dbReference type="EMBL" id="CAD0098628.1"/>
    </source>
</evidence>
<keyword evidence="2" id="KW-1185">Reference proteome</keyword>
<reference evidence="1" key="1">
    <citation type="submission" date="2020-06" db="EMBL/GenBank/DDBJ databases">
        <authorList>
            <person name="Onetto C."/>
        </authorList>
    </citation>
    <scope>NUCLEOTIDE SEQUENCE</scope>
</reference>
<organism evidence="1 2">
    <name type="scientific">Aureobasidium mustum</name>
    <dbReference type="NCBI Taxonomy" id="2773714"/>
    <lineage>
        <taxon>Eukaryota</taxon>
        <taxon>Fungi</taxon>
        <taxon>Dikarya</taxon>
        <taxon>Ascomycota</taxon>
        <taxon>Pezizomycotina</taxon>
        <taxon>Dothideomycetes</taxon>
        <taxon>Dothideomycetidae</taxon>
        <taxon>Dothideales</taxon>
        <taxon>Saccotheciaceae</taxon>
        <taxon>Aureobasidium</taxon>
    </lineage>
</organism>